<organism evidence="3 4">
    <name type="scientific">Flavobacterium indicum (strain DSM 17447 / CIP 109464 / GPTSA100-9)</name>
    <dbReference type="NCBI Taxonomy" id="1094466"/>
    <lineage>
        <taxon>Bacteria</taxon>
        <taxon>Pseudomonadati</taxon>
        <taxon>Bacteroidota</taxon>
        <taxon>Flavobacteriia</taxon>
        <taxon>Flavobacteriales</taxon>
        <taxon>Flavobacteriaceae</taxon>
        <taxon>Flavobacterium</taxon>
    </lineage>
</organism>
<evidence type="ECO:0000256" key="1">
    <source>
        <dbReference type="SAM" id="MobiDB-lite"/>
    </source>
</evidence>
<proteinExistence type="predicted"/>
<reference evidence="4" key="2">
    <citation type="submission" date="2012-03" db="EMBL/GenBank/DDBJ databases">
        <title>Complete genome sequence of Flavobacterium indicum GPTSA100-9T, isolated from warm spring water.</title>
        <authorList>
            <person name="Barbier P."/>
            <person name="Houel A."/>
            <person name="Loux V."/>
            <person name="Poulain J."/>
            <person name="Bernardet J.-F."/>
            <person name="Touchon M."/>
            <person name="Duchaud E."/>
        </authorList>
    </citation>
    <scope>NUCLEOTIDE SEQUENCE [LARGE SCALE GENOMIC DNA]</scope>
    <source>
        <strain evidence="4">DSM 17447 / CIP 109464 / GPTSA100-9</strain>
    </source>
</reference>
<dbReference type="PATRIC" id="fig|1094466.5.peg.1719"/>
<dbReference type="Proteomes" id="UP000007599">
    <property type="component" value="Chromosome I"/>
</dbReference>
<sequence>MNMKSLLIRSLFVFSLSLFIPTTTQAQNDNLQKLAVKRNNGFELRIDKNMTDEDLKKDEADAKKFDFEVSFSGVKRNDKKEITAIKIAYKDKNGNSGNYNVADETPIAPISIKKQVDARGKGLINITSGAMNGPFGDAFAWNGNGMGNMFNDDMFQNLDNDVIKNLLDKQQFQFNEDFNFEKLEELQKGLGEGNGMSRSFIFKDGKMMGDNPDMKLEEEQIEDDGTVTKKYSDGKGGTMIIKEKNFSSDKEGDLNELDKMKKENKIQIEKTIKIGDDTKSELEKLKSELEKTKTDLEKLKTDLNSDKGSKGPKGKK</sequence>
<protein>
    <submittedName>
        <fullName evidence="3">Uncharacterized protein</fullName>
    </submittedName>
</protein>
<name>H8XTW1_FLAIG</name>
<keyword evidence="4" id="KW-1185">Reference proteome</keyword>
<dbReference type="EMBL" id="HE774682">
    <property type="protein sequence ID" value="CCG53691.1"/>
    <property type="molecule type" value="Genomic_DNA"/>
</dbReference>
<feature type="signal peptide" evidence="2">
    <location>
        <begin position="1"/>
        <end position="26"/>
    </location>
</feature>
<evidence type="ECO:0000313" key="4">
    <source>
        <dbReference type="Proteomes" id="UP000007599"/>
    </source>
</evidence>
<feature type="region of interest" description="Disordered" evidence="1">
    <location>
        <begin position="293"/>
        <end position="316"/>
    </location>
</feature>
<dbReference type="HOGENOM" id="CLU_879261_0_0_10"/>
<dbReference type="KEGG" id="fin:KQS_08780"/>
<keyword evidence="2" id="KW-0732">Signal</keyword>
<feature type="compositionally biased region" description="Basic and acidic residues" evidence="1">
    <location>
        <begin position="293"/>
        <end position="309"/>
    </location>
</feature>
<feature type="chain" id="PRO_5003617026" evidence="2">
    <location>
        <begin position="27"/>
        <end position="316"/>
    </location>
</feature>
<evidence type="ECO:0000256" key="2">
    <source>
        <dbReference type="SAM" id="SignalP"/>
    </source>
</evidence>
<accession>H8XTW1</accession>
<reference evidence="3 4" key="1">
    <citation type="journal article" date="2012" name="J. Bacteriol.">
        <title>Complete Genome Sequence of Flavobacterium indicum GPSTA100-9T, Isolated from Warm Spring Water.</title>
        <authorList>
            <person name="Barbier P."/>
            <person name="Houel A."/>
            <person name="Loux V."/>
            <person name="Poulain J."/>
            <person name="Bernardet J.F."/>
            <person name="Touchon M."/>
            <person name="Duchaud E."/>
        </authorList>
    </citation>
    <scope>NUCLEOTIDE SEQUENCE [LARGE SCALE GENOMIC DNA]</scope>
    <source>
        <strain evidence="4">DSM 17447 / CIP 109464 / GPTSA100-9</strain>
    </source>
</reference>
<evidence type="ECO:0000313" key="3">
    <source>
        <dbReference type="EMBL" id="CCG53691.1"/>
    </source>
</evidence>
<dbReference type="STRING" id="1094466.KQS_08780"/>
<gene>
    <name evidence="3" type="ordered locus">KQS_08780</name>
</gene>
<dbReference type="AlphaFoldDB" id="H8XTW1"/>